<dbReference type="GO" id="GO:0016757">
    <property type="term" value="F:glycosyltransferase activity"/>
    <property type="evidence" value="ECO:0007669"/>
    <property type="project" value="InterPro"/>
</dbReference>
<dbReference type="Pfam" id="PF13439">
    <property type="entry name" value="Glyco_transf_4"/>
    <property type="match status" value="1"/>
</dbReference>
<dbReference type="Gene3D" id="3.40.50.2000">
    <property type="entry name" value="Glycogen Phosphorylase B"/>
    <property type="match status" value="3"/>
</dbReference>
<name>Q3AQI8_CHLCH</name>
<dbReference type="HOGENOM" id="CLU_009267_0_0_10"/>
<dbReference type="Pfam" id="PF13692">
    <property type="entry name" value="Glyco_trans_1_4"/>
    <property type="match status" value="1"/>
</dbReference>
<dbReference type="AlphaFoldDB" id="Q3AQI8"/>
<accession>Q3AQI8</accession>
<dbReference type="OrthoDB" id="9807209at2"/>
<dbReference type="InterPro" id="IPR029063">
    <property type="entry name" value="SAM-dependent_MTases_sf"/>
</dbReference>
<dbReference type="CAZy" id="GT4">
    <property type="family name" value="Glycosyltransferase Family 4"/>
</dbReference>
<dbReference type="PANTHER" id="PTHR12526">
    <property type="entry name" value="GLYCOSYLTRANSFERASE"/>
    <property type="match status" value="1"/>
</dbReference>
<reference evidence="4" key="1">
    <citation type="submission" date="2005-08" db="EMBL/GenBank/DDBJ databases">
        <title>Complete sequence of Chlorobium chlorochromatii CaD3.</title>
        <authorList>
            <person name="Copeland A."/>
            <person name="Lucas S."/>
            <person name="Lapidus A."/>
            <person name="Barry K."/>
            <person name="Detter J.C."/>
            <person name="Glavina T."/>
            <person name="Hammon N."/>
            <person name="Israni S."/>
            <person name="Pitluck S."/>
            <person name="Bryant D."/>
            <person name="Schmutz J."/>
            <person name="Larimer F."/>
            <person name="Land M."/>
            <person name="Kyrpides N."/>
            <person name="Ivanova N."/>
            <person name="Richardson P."/>
        </authorList>
    </citation>
    <scope>NUCLEOTIDE SEQUENCE [LARGE SCALE GENOMIC DNA]</scope>
    <source>
        <strain evidence="4">CaD3</strain>
    </source>
</reference>
<feature type="coiled-coil region" evidence="1">
    <location>
        <begin position="239"/>
        <end position="280"/>
    </location>
</feature>
<dbReference type="EMBL" id="CP000108">
    <property type="protein sequence ID" value="ABB28737.1"/>
    <property type="molecule type" value="Genomic_DNA"/>
</dbReference>
<feature type="domain" description="Glycosyl transferase family 1" evidence="2">
    <location>
        <begin position="898"/>
        <end position="1039"/>
    </location>
</feature>
<feature type="domain" description="Glycosyltransferase subfamily 4-like N-terminal" evidence="3">
    <location>
        <begin position="740"/>
        <end position="883"/>
    </location>
</feature>
<proteinExistence type="predicted"/>
<evidence type="ECO:0000259" key="2">
    <source>
        <dbReference type="Pfam" id="PF00534"/>
    </source>
</evidence>
<dbReference type="SUPFAM" id="SSF53335">
    <property type="entry name" value="S-adenosyl-L-methionine-dependent methyltransferases"/>
    <property type="match status" value="1"/>
</dbReference>
<evidence type="ECO:0000259" key="3">
    <source>
        <dbReference type="Pfam" id="PF13439"/>
    </source>
</evidence>
<dbReference type="PANTHER" id="PTHR12526:SF630">
    <property type="entry name" value="GLYCOSYLTRANSFERASE"/>
    <property type="match status" value="1"/>
</dbReference>
<dbReference type="STRING" id="340177.Cag_1481"/>
<sequence length="1119" mass="128018">MQKSINIFTPDKITLPLSWVGHIPFAAWLVEILHPQILVELGTHSGNLYFAFCQTVKKNQLLTKCYTVDTWKEAQHSGIYDNNVYNEILAYNSTIYGDFSQLFCMTFDEALTKFENGSIDLLHINGEYTYQAARKDFETWLPKMSNKGIILFHDIMVKEREFGVYRLWEELSSQYGHFEFTHSHGLGVLLTGKNQHPAIESMAQDFQDTQKKKLISGYFEHSGYAIELEYQHQSDATKIHKLSQQLKSQSLQINSLQKHNQSLQHEIQELNKSLVRITNSSSWRLTKPIRKWSKSLRKRFRKIRYFLTGETAENVPKRLTTLCNNWFKPTDKTRILIIDSWIPAPDQDSGSMDTFLTMKALVELGYDITFIPKDLKAKQKYVQLLENEGVRYPDLSKAAISIEEFLKVAGHYFDLVMLYRVDTASSFLAMVKHYAPQAKIVFNTVDLHFLREQRNAELSGSDIMRKNALKTKEHELQLMQQADSTIVLSNVEFDLVKKIKPEVNLELMPFFRMIPGRSAAFHERKNIVFIGGFKHQPNLDAITYFISEIWPKVHLKLHDAKLRIIGSNPPKELYRLVDSDNTIELLGYVANLDPEFNTCKLTVAPLRSGAGIKGKIVTSLSYGVPCVASPIASEGMELIPDKDLLVAKEPDEFANKIIKLYTDEALWNALSDNALTTVEERYSYKAGKKRIGDFLNKLLGSSRHSVWGSEEFLQNNLANETDDTDGKKRIIIELPSFDKGGLEKVVLDSILAFNKNKFHFLIVTPGKLGELSTVATNAGLSVIQLPDINHEAAYERLVIKYRPHASMSHFSHLGYPVFINHHIPNITFIHNVYAFLSEKHKKEIMMYDHAVTRYIAVSPKVACYAEKNLGINQEKITIIPNGLCITEHEERQKRATPALRDDFGLNKNDFVFLNPASYNLHKGHYIMVDALQIVTKKRKDLKILCVGNIVHEPHYHELQQYIISCGLSEHMLMLGYISKIENIMPIVDACIMPSFIEGWSIAMNEAMFYGKPLIMTDTGGASEVIENNDIGILIPNEYGASDLLDRTTLDKLAYKPHHYKISSMVADAMIAFADNHEYWKKAGEKGRKKIYRHYAFKNVVAQYEEIMNQVTEPVTYEPQ</sequence>
<evidence type="ECO:0000313" key="4">
    <source>
        <dbReference type="EMBL" id="ABB28737.1"/>
    </source>
</evidence>
<dbReference type="KEGG" id="cch:Cag_1481"/>
<organism evidence="4">
    <name type="scientific">Chlorobium chlorochromatii (strain CaD3)</name>
    <dbReference type="NCBI Taxonomy" id="340177"/>
    <lineage>
        <taxon>Bacteria</taxon>
        <taxon>Pseudomonadati</taxon>
        <taxon>Chlorobiota</taxon>
        <taxon>Chlorobiia</taxon>
        <taxon>Chlorobiales</taxon>
        <taxon>Chlorobiaceae</taxon>
        <taxon>Chlorobium/Pelodictyon group</taxon>
        <taxon>Chlorobium</taxon>
    </lineage>
</organism>
<dbReference type="Pfam" id="PF00534">
    <property type="entry name" value="Glycos_transf_1"/>
    <property type="match status" value="1"/>
</dbReference>
<dbReference type="SUPFAM" id="SSF53756">
    <property type="entry name" value="UDP-Glycosyltransferase/glycogen phosphorylase"/>
    <property type="match status" value="2"/>
</dbReference>
<dbReference type="eggNOG" id="COG0438">
    <property type="taxonomic scope" value="Bacteria"/>
</dbReference>
<protein>
    <submittedName>
        <fullName evidence="4">Glycosyltransferase-like protein</fullName>
    </submittedName>
</protein>
<evidence type="ECO:0000256" key="1">
    <source>
        <dbReference type="SAM" id="Coils"/>
    </source>
</evidence>
<gene>
    <name evidence="4" type="ordered locus">Cag_1481</name>
</gene>
<dbReference type="InterPro" id="IPR028098">
    <property type="entry name" value="Glyco_trans_4-like_N"/>
</dbReference>
<dbReference type="Pfam" id="PF13578">
    <property type="entry name" value="Methyltransf_24"/>
    <property type="match status" value="1"/>
</dbReference>
<keyword evidence="1" id="KW-0175">Coiled coil</keyword>
<dbReference type="CDD" id="cd03801">
    <property type="entry name" value="GT4_PimA-like"/>
    <property type="match status" value="2"/>
</dbReference>
<dbReference type="InterPro" id="IPR001296">
    <property type="entry name" value="Glyco_trans_1"/>
</dbReference>
<keyword evidence="4" id="KW-0808">Transferase</keyword>
<dbReference type="Gene3D" id="3.40.50.150">
    <property type="entry name" value="Vaccinia Virus protein VP39"/>
    <property type="match status" value="1"/>
</dbReference>